<proteinExistence type="predicted"/>
<dbReference type="AlphaFoldDB" id="A0A5K7WUP6"/>
<protein>
    <submittedName>
        <fullName evidence="1">Glycoside hydrolase</fullName>
    </submittedName>
</protein>
<evidence type="ECO:0000313" key="2">
    <source>
        <dbReference type="Proteomes" id="UP000326951"/>
    </source>
</evidence>
<dbReference type="SUPFAM" id="SSF48208">
    <property type="entry name" value="Six-hairpin glycosidases"/>
    <property type="match status" value="1"/>
</dbReference>
<organism evidence="1 2">
    <name type="scientific">Sporolactobacillus terrae</name>
    <dbReference type="NCBI Taxonomy" id="269673"/>
    <lineage>
        <taxon>Bacteria</taxon>
        <taxon>Bacillati</taxon>
        <taxon>Bacillota</taxon>
        <taxon>Bacilli</taxon>
        <taxon>Bacillales</taxon>
        <taxon>Sporolactobacillaceae</taxon>
        <taxon>Sporolactobacillus</taxon>
    </lineage>
</organism>
<accession>A0A5K7WUP6</accession>
<dbReference type="InterPro" id="IPR012341">
    <property type="entry name" value="6hp_glycosidase-like_sf"/>
</dbReference>
<evidence type="ECO:0000313" key="1">
    <source>
        <dbReference type="EMBL" id="BBN98047.1"/>
    </source>
</evidence>
<gene>
    <name evidence="1" type="ORF">St703_07520</name>
</gene>
<dbReference type="GO" id="GO:0005975">
    <property type="term" value="P:carbohydrate metabolic process"/>
    <property type="evidence" value="ECO:0007669"/>
    <property type="project" value="InterPro"/>
</dbReference>
<reference evidence="1 2" key="1">
    <citation type="submission" date="2019-09" db="EMBL/GenBank/DDBJ databases">
        <title>Complete genome sequence of Sporolactobacillus terrae 70-3.</title>
        <authorList>
            <person name="Tanaka N."/>
            <person name="Shiwa Y."/>
            <person name="Fujita N."/>
            <person name="Tanasupawat S."/>
        </authorList>
    </citation>
    <scope>NUCLEOTIDE SEQUENCE [LARGE SCALE GENOMIC DNA]</scope>
    <source>
        <strain evidence="1 2">70-3</strain>
    </source>
</reference>
<dbReference type="Proteomes" id="UP000326951">
    <property type="component" value="Chromosome"/>
</dbReference>
<dbReference type="InterPro" id="IPR008928">
    <property type="entry name" value="6-hairpin_glycosidase_sf"/>
</dbReference>
<dbReference type="Gene3D" id="1.50.10.10">
    <property type="match status" value="1"/>
</dbReference>
<dbReference type="EMBL" id="AP021853">
    <property type="protein sequence ID" value="BBN98047.1"/>
    <property type="molecule type" value="Genomic_DNA"/>
</dbReference>
<dbReference type="GO" id="GO:0016787">
    <property type="term" value="F:hydrolase activity"/>
    <property type="evidence" value="ECO:0007669"/>
    <property type="project" value="UniProtKB-KW"/>
</dbReference>
<keyword evidence="1" id="KW-0378">Hydrolase</keyword>
<sequence length="717" mass="81730">MTIKMLLQQALHPFYNVCYTNGQFTSTNPRSFYRNLLPPEGLTFDVSNQKVLANIDVFGTISRLTFYQDNFLTEEKPGVWVNKQYTQTQQLKFRLIVDGKAYDLSASDHDVTIDLVEDSLPRIIHRYHHFTVYCIPFCPIVDDHRYSMLVYQTYVENNCRRPLQVSLPQISLFQQKYSDQQNVLIDQKGAQQQVATHGLAAFSIGLIDPNAYQEAKAFQTADLERWLIVTLHYYQALYGDLQMDDPAVGHLFNRALYQSFASFSMNNHEQIVGSNWGSYPATNRIWNKDMYYASLPFLFFDAALCQKTILWFDRYGVKFPGTKFPGGINHSLSNSLSSLLLCALYYEYTNDVQFFREHPQILANGRKIVDTILTQRTADEPMLFTSVWISDAFALGKYHTGSNLCMWKACEGLSQLYQGLTETKLAAKYRTIAAKIKDAILENMTIEGPFGEQFLEGIGDKEKGCYEVKHYQKPIVEQGLIFLSDVIQNGKIQLLMHDGEESDTTLIPFYGFLEKDHPLYTQTLRFAASSANPTYSEEIQGITWGLESGATFPGFTTVLMSALNDSAMFEQRIQELVQLADLDGSWWWWPYKLGARHGEVVRNFGCGKCGWASGIFVSLFVTQYLGLRLQHSVLTVTPADDVTYTWNDLHLGSAFVDVSCMHHQITVTNRKSEPQVVRLKINNPADTGLSLIQDRGAWYAEVILASNQSYTIERKSK</sequence>
<dbReference type="RefSeq" id="WP_051577809.1">
    <property type="nucleotide sequence ID" value="NZ_AP021853.1"/>
</dbReference>
<name>A0A5K7WUP6_9BACL</name>